<proteinExistence type="predicted"/>
<dbReference type="EMBL" id="MN813686">
    <property type="protein sequence ID" value="QHB37358.1"/>
    <property type="molecule type" value="Genomic_DNA"/>
</dbReference>
<dbReference type="Proteomes" id="UP000463946">
    <property type="component" value="Segment"/>
</dbReference>
<protein>
    <submittedName>
        <fullName evidence="1">Uncharacterized protein</fullName>
    </submittedName>
</protein>
<sequence>MKARQGWIVSGEDQTPDGFRDNLLYRGTSAWQAFKAVRAALREDMRVTIERYLIARR</sequence>
<evidence type="ECO:0000313" key="2">
    <source>
        <dbReference type="Proteomes" id="UP000463946"/>
    </source>
</evidence>
<reference evidence="1 2" key="1">
    <citation type="submission" date="2019-12" db="EMBL/GenBank/DDBJ databases">
        <authorList>
            <person name="Lauer M.J."/>
            <person name="Curtus N.L."/>
            <person name="Garlena R.A."/>
            <person name="Russell D.A."/>
            <person name="Pope W.H."/>
            <person name="Jacobs-Sera D."/>
            <person name="Hatfull G.F."/>
        </authorList>
    </citation>
    <scope>NUCLEOTIDE SEQUENCE [LARGE SCALE GENOMIC DNA]</scope>
</reference>
<keyword evidence="2" id="KW-1185">Reference proteome</keyword>
<dbReference type="GeneID" id="60320920"/>
<accession>A0A6B9LCV9</accession>
<gene>
    <name evidence="1" type="primary">56</name>
    <name evidence="1" type="ORF">PBI_BIRDSNEST_56</name>
</gene>
<name>A0A6B9LCV9_9CAUD</name>
<organism evidence="1 2">
    <name type="scientific">Mycobacterium phage BirdsNest</name>
    <dbReference type="NCBI Taxonomy" id="2686231"/>
    <lineage>
        <taxon>Viruses</taxon>
        <taxon>Duplodnaviria</taxon>
        <taxon>Heunggongvirae</taxon>
        <taxon>Uroviricota</taxon>
        <taxon>Caudoviricetes</taxon>
        <taxon>Bclasvirinae</taxon>
        <taxon>Birdsnestvirus</taxon>
        <taxon>Birdsnestvirus birdsnest</taxon>
    </lineage>
</organism>
<evidence type="ECO:0000313" key="1">
    <source>
        <dbReference type="EMBL" id="QHB37358.1"/>
    </source>
</evidence>
<dbReference type="KEGG" id="vg:60320920"/>
<dbReference type="RefSeq" id="YP_009949515.1">
    <property type="nucleotide sequence ID" value="NC_051581.1"/>
</dbReference>